<dbReference type="SUPFAM" id="SSF54197">
    <property type="entry name" value="HIT-like"/>
    <property type="match status" value="1"/>
</dbReference>
<feature type="region of interest" description="Disordered" evidence="3">
    <location>
        <begin position="1"/>
        <end position="34"/>
    </location>
</feature>
<dbReference type="PANTHER" id="PTHR23089">
    <property type="entry name" value="HISTIDINE TRIAD HIT PROTEIN"/>
    <property type="match status" value="1"/>
</dbReference>
<gene>
    <name evidence="5" type="ORF">DUI87_03528</name>
</gene>
<evidence type="ECO:0000259" key="4">
    <source>
        <dbReference type="Pfam" id="PF01230"/>
    </source>
</evidence>
<accession>A0A3M0L7C0</accession>
<dbReference type="InterPro" id="IPR036265">
    <property type="entry name" value="HIT-like_sf"/>
</dbReference>
<dbReference type="AlphaFoldDB" id="A0A3M0L7C0"/>
<evidence type="ECO:0000313" key="6">
    <source>
        <dbReference type="Proteomes" id="UP000269221"/>
    </source>
</evidence>
<keyword evidence="6" id="KW-1185">Reference proteome</keyword>
<evidence type="ECO:0000256" key="2">
    <source>
        <dbReference type="ARBA" id="ARBA00025764"/>
    </source>
</evidence>
<dbReference type="OrthoDB" id="672793at2759"/>
<comment type="caution">
    <text evidence="5">The sequence shown here is derived from an EMBL/GenBank/DDBJ whole genome shotgun (WGS) entry which is preliminary data.</text>
</comment>
<dbReference type="Pfam" id="PF01230">
    <property type="entry name" value="HIT"/>
    <property type="match status" value="1"/>
</dbReference>
<protein>
    <recommendedName>
        <fullName evidence="4">HIT domain-containing protein</fullName>
    </recommendedName>
</protein>
<organism evidence="5 6">
    <name type="scientific">Hirundo rustica rustica</name>
    <dbReference type="NCBI Taxonomy" id="333673"/>
    <lineage>
        <taxon>Eukaryota</taxon>
        <taxon>Metazoa</taxon>
        <taxon>Chordata</taxon>
        <taxon>Craniata</taxon>
        <taxon>Vertebrata</taxon>
        <taxon>Euteleostomi</taxon>
        <taxon>Archelosauria</taxon>
        <taxon>Archosauria</taxon>
        <taxon>Dinosauria</taxon>
        <taxon>Saurischia</taxon>
        <taxon>Theropoda</taxon>
        <taxon>Coelurosauria</taxon>
        <taxon>Aves</taxon>
        <taxon>Neognathae</taxon>
        <taxon>Neoaves</taxon>
        <taxon>Telluraves</taxon>
        <taxon>Australaves</taxon>
        <taxon>Passeriformes</taxon>
        <taxon>Sylvioidea</taxon>
        <taxon>Hirundinidae</taxon>
        <taxon>Hirundo</taxon>
    </lineage>
</organism>
<evidence type="ECO:0000256" key="3">
    <source>
        <dbReference type="SAM" id="MobiDB-lite"/>
    </source>
</evidence>
<dbReference type="Gene3D" id="3.30.428.10">
    <property type="entry name" value="HIT-like"/>
    <property type="match status" value="1"/>
</dbReference>
<evidence type="ECO:0000313" key="5">
    <source>
        <dbReference type="EMBL" id="RMC18930.1"/>
    </source>
</evidence>
<sequence>MADEISKAQAARPGGDTIFGRSSARRSPPTSSTRTSSKLCFIFFLLLQCLAFHDISPQAPTHFLVIPKKPIVRLSEAEDSDESLLGHLMIVGKKCAANLGLTNGFRMVVNEGPEGGQSVYHDQSLVMRVKRLVPTHLFHPVWMLKTSVMDVEDLSEVSPSVSSRLNRPSDLSCSSYGFPSIPFTMLVALLWMLSNSFVSFSYCDTQNSPQHSRTGLALLAARALLTHVQLAINQDPPGPFFAALLSSLAFQEEDGTNKSMYLKLNSSSVPWLAKKASGILACIRNGVASRSREVILPLYSALAGDDLRLARVNTATDGPSSFRLLGLAAGPDSVVTASSSRRERAGSQLSRRKAGMEEDDIRSPGNSRRATLTEWATPSEVPLLGVSCLLGLPPVSRSPPIQAFPGVHIGTNTVQYLHINIDSGSEYILSRFADREGENAKWKVLYLG</sequence>
<evidence type="ECO:0000256" key="1">
    <source>
        <dbReference type="ARBA" id="ARBA00024472"/>
    </source>
</evidence>
<comment type="catalytic activity">
    <reaction evidence="1">
        <text>adenosine 5'-phosphoramidate + H2O = NH4(+) + AMP</text>
        <dbReference type="Rhea" id="RHEA:67916"/>
        <dbReference type="ChEBI" id="CHEBI:15377"/>
        <dbReference type="ChEBI" id="CHEBI:28938"/>
        <dbReference type="ChEBI" id="CHEBI:57890"/>
        <dbReference type="ChEBI" id="CHEBI:456215"/>
    </reaction>
</comment>
<proteinExistence type="inferred from homology"/>
<dbReference type="InterPro" id="IPR001310">
    <property type="entry name" value="Histidine_triad_HIT"/>
</dbReference>
<feature type="domain" description="HIT" evidence="4">
    <location>
        <begin position="48"/>
        <end position="121"/>
    </location>
</feature>
<feature type="compositionally biased region" description="Low complexity" evidence="3">
    <location>
        <begin position="21"/>
        <end position="34"/>
    </location>
</feature>
<name>A0A3M0L7C0_HIRRU</name>
<dbReference type="InterPro" id="IPR011146">
    <property type="entry name" value="HIT-like"/>
</dbReference>
<dbReference type="GO" id="GO:0003824">
    <property type="term" value="F:catalytic activity"/>
    <property type="evidence" value="ECO:0007669"/>
    <property type="project" value="InterPro"/>
</dbReference>
<comment type="similarity">
    <text evidence="2">Belongs to the HINT family.</text>
</comment>
<reference evidence="5 6" key="1">
    <citation type="submission" date="2018-07" db="EMBL/GenBank/DDBJ databases">
        <title>A high quality draft genome assembly of the barn swallow (H. rustica rustica).</title>
        <authorList>
            <person name="Formenti G."/>
            <person name="Chiara M."/>
            <person name="Poveda L."/>
            <person name="Francoijs K.-J."/>
            <person name="Bonisoli-Alquati A."/>
            <person name="Canova L."/>
            <person name="Gianfranceschi L."/>
            <person name="Horner D.S."/>
            <person name="Saino N."/>
        </authorList>
    </citation>
    <scope>NUCLEOTIDE SEQUENCE [LARGE SCALE GENOMIC DNA]</scope>
    <source>
        <strain evidence="5">Chelidonia</strain>
        <tissue evidence="5">Blood</tissue>
    </source>
</reference>
<dbReference type="Proteomes" id="UP000269221">
    <property type="component" value="Unassembled WGS sequence"/>
</dbReference>
<dbReference type="STRING" id="333673.A0A3M0L7C0"/>
<dbReference type="EMBL" id="QRBI01000095">
    <property type="protein sequence ID" value="RMC18930.1"/>
    <property type="molecule type" value="Genomic_DNA"/>
</dbReference>
<feature type="region of interest" description="Disordered" evidence="3">
    <location>
        <begin position="336"/>
        <end position="369"/>
    </location>
</feature>